<dbReference type="PRINTS" id="PR00344">
    <property type="entry name" value="BCTRLSENSOR"/>
</dbReference>
<evidence type="ECO:0000256" key="1">
    <source>
        <dbReference type="ARBA" id="ARBA00000085"/>
    </source>
</evidence>
<dbReference type="Pfam" id="PF02518">
    <property type="entry name" value="HATPase_c"/>
    <property type="match status" value="1"/>
</dbReference>
<dbReference type="Pfam" id="PF00512">
    <property type="entry name" value="HisKA"/>
    <property type="match status" value="1"/>
</dbReference>
<keyword evidence="4" id="KW-0812">Transmembrane</keyword>
<feature type="domain" description="Histidine kinase" evidence="5">
    <location>
        <begin position="335"/>
        <end position="559"/>
    </location>
</feature>
<feature type="transmembrane region" description="Helical" evidence="4">
    <location>
        <begin position="247"/>
        <end position="266"/>
    </location>
</feature>
<comment type="caution">
    <text evidence="6">The sequence shown here is derived from an EMBL/GenBank/DDBJ whole genome shotgun (WGS) entry which is preliminary data.</text>
</comment>
<comment type="catalytic activity">
    <reaction evidence="1">
        <text>ATP + protein L-histidine = ADP + protein N-phospho-L-histidine.</text>
        <dbReference type="EC" id="2.7.13.3"/>
    </reaction>
</comment>
<keyword evidence="6" id="KW-0418">Kinase</keyword>
<feature type="transmembrane region" description="Helical" evidence="4">
    <location>
        <begin position="45"/>
        <end position="64"/>
    </location>
</feature>
<dbReference type="Gene3D" id="6.10.340.10">
    <property type="match status" value="1"/>
</dbReference>
<dbReference type="InterPro" id="IPR004358">
    <property type="entry name" value="Sig_transdc_His_kin-like_C"/>
</dbReference>
<dbReference type="RefSeq" id="WP_284377119.1">
    <property type="nucleotide sequence ID" value="NZ_BSNN01000002.1"/>
</dbReference>
<evidence type="ECO:0000259" key="5">
    <source>
        <dbReference type="PROSITE" id="PS50109"/>
    </source>
</evidence>
<keyword evidence="3" id="KW-0597">Phosphoprotein</keyword>
<evidence type="ECO:0000256" key="2">
    <source>
        <dbReference type="ARBA" id="ARBA00012438"/>
    </source>
</evidence>
<evidence type="ECO:0000256" key="4">
    <source>
        <dbReference type="SAM" id="Phobius"/>
    </source>
</evidence>
<dbReference type="SMART" id="SM00388">
    <property type="entry name" value="HisKA"/>
    <property type="match status" value="1"/>
</dbReference>
<keyword evidence="4" id="KW-1133">Transmembrane helix</keyword>
<keyword evidence="7" id="KW-1185">Reference proteome</keyword>
<dbReference type="InterPro" id="IPR005467">
    <property type="entry name" value="His_kinase_dom"/>
</dbReference>
<proteinExistence type="predicted"/>
<protein>
    <recommendedName>
        <fullName evidence="2">histidine kinase</fullName>
        <ecNumber evidence="2">2.7.13.3</ecNumber>
    </recommendedName>
</protein>
<evidence type="ECO:0000256" key="3">
    <source>
        <dbReference type="ARBA" id="ARBA00022553"/>
    </source>
</evidence>
<dbReference type="InterPro" id="IPR036097">
    <property type="entry name" value="HisK_dim/P_sf"/>
</dbReference>
<dbReference type="SUPFAM" id="SSF55874">
    <property type="entry name" value="ATPase domain of HSP90 chaperone/DNA topoisomerase II/histidine kinase"/>
    <property type="match status" value="1"/>
</dbReference>
<dbReference type="SMART" id="SM00387">
    <property type="entry name" value="HATPase_c"/>
    <property type="match status" value="1"/>
</dbReference>
<dbReference type="GO" id="GO:0016301">
    <property type="term" value="F:kinase activity"/>
    <property type="evidence" value="ECO:0007669"/>
    <property type="project" value="UniProtKB-KW"/>
</dbReference>
<dbReference type="CDD" id="cd00082">
    <property type="entry name" value="HisKA"/>
    <property type="match status" value="1"/>
</dbReference>
<dbReference type="InterPro" id="IPR003594">
    <property type="entry name" value="HATPase_dom"/>
</dbReference>
<dbReference type="Proteomes" id="UP001156694">
    <property type="component" value="Unassembled WGS sequence"/>
</dbReference>
<reference evidence="7" key="1">
    <citation type="journal article" date="2019" name="Int. J. Syst. Evol. Microbiol.">
        <title>The Global Catalogue of Microorganisms (GCM) 10K type strain sequencing project: providing services to taxonomists for standard genome sequencing and annotation.</title>
        <authorList>
            <consortium name="The Broad Institute Genomics Platform"/>
            <consortium name="The Broad Institute Genome Sequencing Center for Infectious Disease"/>
            <person name="Wu L."/>
            <person name="Ma J."/>
        </authorList>
    </citation>
    <scope>NUCLEOTIDE SEQUENCE [LARGE SCALE GENOMIC DNA]</scope>
    <source>
        <strain evidence="7">NBRC 110140</strain>
    </source>
</reference>
<keyword evidence="6" id="KW-0808">Transferase</keyword>
<keyword evidence="4" id="KW-0472">Membrane</keyword>
<sequence length="559" mass="61391">MAENEKELQSIDGWVGNPDLIVSAGDNNHSGAFRIFRSFNLVRRIFLTSFIATGLFLIGVLFITQPQNKTLNLLRGYIEQQADLQKSVIEYALRVMPEARAADMNTSLLQAMEGLPQNSSAGLVLYSDVLDKIGEKAARPFQNASQVSEAEGAMSGTPELLRMLIEVMQGDRLPIDDVMEPEEFNTVLLTLLSQGNQKVQSAVLRGDDTVLGVARSISFDGQEVGYIVLTTPRGLLSSILSARTRGIFAFFGLSLFVSFCFAVVLARSITDPLNDLARAAEIGKTAELGQEDARKVLIPDLAGRHDVVGRLAAAMGDMTQALYSRIETNESFAADVAHEIKNPLASMRSAVETLRVARDDTGRRKLLDILEMDVQRLDRLVSDISNASRLDAELVKEETEAFDLGKMLSNIVEFHRIEANKNGVDLFWEGPTRPIMFEGLEERLAQVFVNLVTNAASFCVENDAIRVWARVRGNRILAVVEDTGPGIPEDSLEDIFRRFYSQRPTDDFGTHSGLGLAISKQIIEAHGGTIWAENIRSGQEGGQSEVLGARFVVGLPAFL</sequence>
<dbReference type="Gene3D" id="1.10.287.130">
    <property type="match status" value="1"/>
</dbReference>
<dbReference type="Gene3D" id="3.30.565.10">
    <property type="entry name" value="Histidine kinase-like ATPase, C-terminal domain"/>
    <property type="match status" value="1"/>
</dbReference>
<dbReference type="PANTHER" id="PTHR43547">
    <property type="entry name" value="TWO-COMPONENT HISTIDINE KINASE"/>
    <property type="match status" value="1"/>
</dbReference>
<dbReference type="InterPro" id="IPR036890">
    <property type="entry name" value="HATPase_C_sf"/>
</dbReference>
<organism evidence="6 7">
    <name type="scientific">Amylibacter marinus</name>
    <dbReference type="NCBI Taxonomy" id="1475483"/>
    <lineage>
        <taxon>Bacteria</taxon>
        <taxon>Pseudomonadati</taxon>
        <taxon>Pseudomonadota</taxon>
        <taxon>Alphaproteobacteria</taxon>
        <taxon>Rhodobacterales</taxon>
        <taxon>Paracoccaceae</taxon>
        <taxon>Amylibacter</taxon>
    </lineage>
</organism>
<dbReference type="PROSITE" id="PS50109">
    <property type="entry name" value="HIS_KIN"/>
    <property type="match status" value="1"/>
</dbReference>
<evidence type="ECO:0000313" key="6">
    <source>
        <dbReference type="EMBL" id="GLQ35036.1"/>
    </source>
</evidence>
<dbReference type="EC" id="2.7.13.3" evidence="2"/>
<evidence type="ECO:0000313" key="7">
    <source>
        <dbReference type="Proteomes" id="UP001156694"/>
    </source>
</evidence>
<gene>
    <name evidence="6" type="ORF">GCM10007939_13190</name>
</gene>
<accession>A0ABQ5VUV8</accession>
<dbReference type="EMBL" id="BSNN01000002">
    <property type="protein sequence ID" value="GLQ35036.1"/>
    <property type="molecule type" value="Genomic_DNA"/>
</dbReference>
<dbReference type="SUPFAM" id="SSF47384">
    <property type="entry name" value="Homodimeric domain of signal transducing histidine kinase"/>
    <property type="match status" value="1"/>
</dbReference>
<dbReference type="PANTHER" id="PTHR43547:SF2">
    <property type="entry name" value="HYBRID SIGNAL TRANSDUCTION HISTIDINE KINASE C"/>
    <property type="match status" value="1"/>
</dbReference>
<dbReference type="InterPro" id="IPR003661">
    <property type="entry name" value="HisK_dim/P_dom"/>
</dbReference>
<name>A0ABQ5VUV8_9RHOB</name>